<evidence type="ECO:0000313" key="3">
    <source>
        <dbReference type="Proteomes" id="UP001469553"/>
    </source>
</evidence>
<comment type="caution">
    <text evidence="2">The sequence shown here is derived from an EMBL/GenBank/DDBJ whole genome shotgun (WGS) entry which is preliminary data.</text>
</comment>
<gene>
    <name evidence="2" type="ORF">AMECASPLE_037017</name>
</gene>
<protein>
    <submittedName>
        <fullName evidence="2">Uncharacterized protein</fullName>
    </submittedName>
</protein>
<reference evidence="2 3" key="1">
    <citation type="submission" date="2021-06" db="EMBL/GenBank/DDBJ databases">
        <authorList>
            <person name="Palmer J.M."/>
        </authorList>
    </citation>
    <scope>NUCLEOTIDE SEQUENCE [LARGE SCALE GENOMIC DNA]</scope>
    <source>
        <strain evidence="2 3">AS_MEX2019</strain>
        <tissue evidence="2">Muscle</tissue>
    </source>
</reference>
<accession>A0ABV0YJY1</accession>
<sequence length="116" mass="13080">MMPLAVSKHPLSKESFSSTRVTQGPGQRDLANVSLLANRHNSSTGSESVIRSRDHMHKLSTNESLFVYPVFIHEKGKLRYKHCLTFSLRPAEANCVPESSLQRCCLYEAEWSSFPV</sequence>
<feature type="compositionally biased region" description="Polar residues" evidence="1">
    <location>
        <begin position="14"/>
        <end position="25"/>
    </location>
</feature>
<evidence type="ECO:0000313" key="2">
    <source>
        <dbReference type="EMBL" id="MEQ2293776.1"/>
    </source>
</evidence>
<proteinExistence type="predicted"/>
<dbReference type="EMBL" id="JAHRIP010034293">
    <property type="protein sequence ID" value="MEQ2293776.1"/>
    <property type="molecule type" value="Genomic_DNA"/>
</dbReference>
<dbReference type="Proteomes" id="UP001469553">
    <property type="component" value="Unassembled WGS sequence"/>
</dbReference>
<organism evidence="2 3">
    <name type="scientific">Ameca splendens</name>
    <dbReference type="NCBI Taxonomy" id="208324"/>
    <lineage>
        <taxon>Eukaryota</taxon>
        <taxon>Metazoa</taxon>
        <taxon>Chordata</taxon>
        <taxon>Craniata</taxon>
        <taxon>Vertebrata</taxon>
        <taxon>Euteleostomi</taxon>
        <taxon>Actinopterygii</taxon>
        <taxon>Neopterygii</taxon>
        <taxon>Teleostei</taxon>
        <taxon>Neoteleostei</taxon>
        <taxon>Acanthomorphata</taxon>
        <taxon>Ovalentaria</taxon>
        <taxon>Atherinomorphae</taxon>
        <taxon>Cyprinodontiformes</taxon>
        <taxon>Goodeidae</taxon>
        <taxon>Ameca</taxon>
    </lineage>
</organism>
<name>A0ABV0YJY1_9TELE</name>
<keyword evidence="3" id="KW-1185">Reference proteome</keyword>
<feature type="region of interest" description="Disordered" evidence="1">
    <location>
        <begin position="1"/>
        <end position="26"/>
    </location>
</feature>
<evidence type="ECO:0000256" key="1">
    <source>
        <dbReference type="SAM" id="MobiDB-lite"/>
    </source>
</evidence>